<dbReference type="Gene3D" id="1.10.472.80">
    <property type="entry name" value="Ypt/Rab-GAP domain of gyp1p, domain 3"/>
    <property type="match status" value="1"/>
</dbReference>
<dbReference type="FunFam" id="1.10.472.80:FF:000029">
    <property type="entry name" value="Growth hormone-regulated TBC protein 1"/>
    <property type="match status" value="1"/>
</dbReference>
<evidence type="ECO:0000256" key="4">
    <source>
        <dbReference type="ARBA" id="ARBA00070878"/>
    </source>
</evidence>
<keyword evidence="5" id="KW-0479">Metal-binding</keyword>
<dbReference type="PROSITE" id="PS50086">
    <property type="entry name" value="TBC_RABGAP"/>
    <property type="match status" value="1"/>
</dbReference>
<dbReference type="InterPro" id="IPR005502">
    <property type="entry name" value="Ribosyl_crysJ1"/>
</dbReference>
<dbReference type="GO" id="GO:0005096">
    <property type="term" value="F:GTPase activator activity"/>
    <property type="evidence" value="ECO:0007669"/>
    <property type="project" value="UniProtKB-KW"/>
</dbReference>
<keyword evidence="9" id="KW-1185">Reference proteome</keyword>
<gene>
    <name evidence="8" type="ORF">KUDE01_010251</name>
</gene>
<evidence type="ECO:0000313" key="8">
    <source>
        <dbReference type="EMBL" id="KAK1891423.1"/>
    </source>
</evidence>
<dbReference type="Pfam" id="PF03747">
    <property type="entry name" value="ADP_ribosyl_GH"/>
    <property type="match status" value="1"/>
</dbReference>
<dbReference type="GO" id="GO:0046872">
    <property type="term" value="F:metal ion binding"/>
    <property type="evidence" value="ECO:0007669"/>
    <property type="project" value="UniProtKB-KW"/>
</dbReference>
<dbReference type="FunFam" id="1.10.8.270:FF:000016">
    <property type="entry name" value="TBC1 domain family member 2A"/>
    <property type="match status" value="1"/>
</dbReference>
<dbReference type="SUPFAM" id="SSF101478">
    <property type="entry name" value="ADP-ribosylglycohydrolase"/>
    <property type="match status" value="1"/>
</dbReference>
<proteinExistence type="inferred from homology"/>
<feature type="region of interest" description="Disordered" evidence="6">
    <location>
        <begin position="614"/>
        <end position="661"/>
    </location>
</feature>
<dbReference type="SMART" id="SM00164">
    <property type="entry name" value="TBC"/>
    <property type="match status" value="1"/>
</dbReference>
<evidence type="ECO:0000256" key="2">
    <source>
        <dbReference type="ARBA" id="ARBA00022468"/>
    </source>
</evidence>
<dbReference type="AlphaFoldDB" id="A0AAD9F3H4"/>
<dbReference type="SUPFAM" id="SSF47923">
    <property type="entry name" value="Ypt/Rab-GAP domain of gyp1p"/>
    <property type="match status" value="2"/>
</dbReference>
<comment type="cofactor">
    <cofactor evidence="5">
        <name>Mg(2+)</name>
        <dbReference type="ChEBI" id="CHEBI:18420"/>
    </cofactor>
    <text evidence="5">Binds 2 magnesium ions per subunit.</text>
</comment>
<organism evidence="8 9">
    <name type="scientific">Dissostichus eleginoides</name>
    <name type="common">Patagonian toothfish</name>
    <name type="synonym">Dissostichus amissus</name>
    <dbReference type="NCBI Taxonomy" id="100907"/>
    <lineage>
        <taxon>Eukaryota</taxon>
        <taxon>Metazoa</taxon>
        <taxon>Chordata</taxon>
        <taxon>Craniata</taxon>
        <taxon>Vertebrata</taxon>
        <taxon>Euteleostomi</taxon>
        <taxon>Actinopterygii</taxon>
        <taxon>Neopterygii</taxon>
        <taxon>Teleostei</taxon>
        <taxon>Neoteleostei</taxon>
        <taxon>Acanthomorphata</taxon>
        <taxon>Eupercaria</taxon>
        <taxon>Perciformes</taxon>
        <taxon>Notothenioidei</taxon>
        <taxon>Nototheniidae</taxon>
        <taxon>Dissostichus</taxon>
    </lineage>
</organism>
<comment type="caution">
    <text evidence="8">The sequence shown here is derived from an EMBL/GenBank/DDBJ whole genome shotgun (WGS) entry which is preliminary data.</text>
</comment>
<feature type="domain" description="Rab-GAP TBC" evidence="7">
    <location>
        <begin position="717"/>
        <end position="902"/>
    </location>
</feature>
<feature type="compositionally biased region" description="Basic and acidic residues" evidence="6">
    <location>
        <begin position="614"/>
        <end position="640"/>
    </location>
</feature>
<evidence type="ECO:0000256" key="1">
    <source>
        <dbReference type="ARBA" id="ARBA00010702"/>
    </source>
</evidence>
<dbReference type="EMBL" id="JASDAP010000015">
    <property type="protein sequence ID" value="KAK1891423.1"/>
    <property type="molecule type" value="Genomic_DNA"/>
</dbReference>
<sequence>MEKFKAAMVLGAVGDALGYRKGSWVNCHSGKQIQEELASLGGLGAQKLDPENWPLSDATLMHITTAEALITDYWSLEDLYRELVRLYVEAMVSLQGRAPDPATVEGCVHLKPHNFLLAWHTPFNEKGSGFGAAAKAMCVGMRYWQPERIDSLVEVSIEIGRMTHNHPTGFLGSLTTALFASYAIQGKPLVTWGRELMKVIPRAEDYCRKTIRHLAEYQENWFYFEAKWQFYLEEREIENEDQNKPTFPDRYDAEETDKIYKRWSSEGRAGRRGHDSPMIAYDSLLAAGGDWAELCKRSMFHGGESEATGLIAGCLYGLMHGLSQVPPSLYQDLDKRERLEELGEKLYKAASAEKCIDKPDSRKSSISPDASKLRKLIRDRSCRPVLRGILESLLHYLTKDLPMRTNGNQYGEKPWFDVVGESYTDVPDQEVGQTQLHISCIIFQPSEKHKTTNGKSAGTSLKIPERCCTERPKDRWPSKYGGDIKTGGLIQRRLTTFQLLQSKFIRSTPKPPITHQREVGTLCSGRALAANVNHCRDSENVIHKRDRTRRGQGMKTGANVKDIVAKFATAEQKEKGENMLKKQPIKRSLIGKGILLSSLMERFENIATVCRGSDLRGSHEKPSAKVKDITGEEEAMEKKSKPAQRTRSPDRSARDRVDSVDPYGFQRSKDFDYESYEELMSEYLVVLTRRTIKWSKLLKGKRRVQKNVKLKRYVRKGIPNEHRALIWMAASGGQDQLEKNPGYYQSLLGAQHDPKLVETICTDLNRTFPDNVTFRKTANPCMQKALYNVLLAYGNHNPNVGYCQGMNFVAGYLLIITKDEEKSFWLMDALLDYYSPAMMGLKTDQEVLGELVKVKIPGVWQTMMDHNVMWSLVVSRWFICLYIDVLPVETVLRIWDCLFYEGSKILFRVALTLIQHQQALLQQAQSLPDVCQNFKQITQGPFVEECHTFMQKIFTEPGSLSIATLSKLRATCRSRISAEEH</sequence>
<feature type="binding site" evidence="5">
    <location>
        <position position="56"/>
    </location>
    <ligand>
        <name>Mg(2+)</name>
        <dbReference type="ChEBI" id="CHEBI:18420"/>
        <label>1</label>
    </ligand>
</feature>
<dbReference type="Pfam" id="PF00566">
    <property type="entry name" value="RabGAP-TBC"/>
    <property type="match status" value="1"/>
</dbReference>
<dbReference type="Gene3D" id="1.10.8.270">
    <property type="entry name" value="putative rabgap domain of human tbc1 domain family member 14 like domains"/>
    <property type="match status" value="1"/>
</dbReference>
<dbReference type="Gene3D" id="1.10.4080.10">
    <property type="entry name" value="ADP-ribosylation/Crystallin J1"/>
    <property type="match status" value="1"/>
</dbReference>
<feature type="binding site" evidence="5">
    <location>
        <position position="57"/>
    </location>
    <ligand>
        <name>Mg(2+)</name>
        <dbReference type="ChEBI" id="CHEBI:18420"/>
        <label>1</label>
    </ligand>
</feature>
<evidence type="ECO:0000259" key="7">
    <source>
        <dbReference type="PROSITE" id="PS50086"/>
    </source>
</evidence>
<dbReference type="GO" id="GO:0016787">
    <property type="term" value="F:hydrolase activity"/>
    <property type="evidence" value="ECO:0007669"/>
    <property type="project" value="UniProtKB-KW"/>
</dbReference>
<comment type="similarity">
    <text evidence="1">Belongs to the ADP-ribosylglycohydrolase family.</text>
</comment>
<keyword evidence="8" id="KW-0378">Hydrolase</keyword>
<name>A0AAD9F3H4_DISEL</name>
<accession>A0AAD9F3H4</accession>
<dbReference type="InterPro" id="IPR035969">
    <property type="entry name" value="Rab-GAP_TBC_sf"/>
</dbReference>
<dbReference type="InterPro" id="IPR000195">
    <property type="entry name" value="Rab-GAP-TBC_dom"/>
</dbReference>
<dbReference type="InterPro" id="IPR050792">
    <property type="entry name" value="ADP-ribosylglycohydrolase"/>
</dbReference>
<reference evidence="8" key="1">
    <citation type="submission" date="2023-04" db="EMBL/GenBank/DDBJ databases">
        <title>Chromosome-level genome of Chaenocephalus aceratus.</title>
        <authorList>
            <person name="Park H."/>
        </authorList>
    </citation>
    <scope>NUCLEOTIDE SEQUENCE</scope>
    <source>
        <strain evidence="8">DE</strain>
        <tissue evidence="8">Muscle</tissue>
    </source>
</reference>
<evidence type="ECO:0000256" key="3">
    <source>
        <dbReference type="ARBA" id="ARBA00043879"/>
    </source>
</evidence>
<dbReference type="InterPro" id="IPR036705">
    <property type="entry name" value="Ribosyl_crysJ1_sf"/>
</dbReference>
<evidence type="ECO:0000313" key="9">
    <source>
        <dbReference type="Proteomes" id="UP001228049"/>
    </source>
</evidence>
<protein>
    <recommendedName>
        <fullName evidence="4">Growth hormone-regulated TBC protein 1</fullName>
    </recommendedName>
</protein>
<dbReference type="FunFam" id="1.10.4080.10:FF:000002">
    <property type="entry name" value="ADP-ribosylarginine hydrolase isoform X1"/>
    <property type="match status" value="1"/>
</dbReference>
<keyword evidence="2" id="KW-0343">GTPase activation</keyword>
<dbReference type="PANTHER" id="PTHR16222">
    <property type="entry name" value="ADP-RIBOSYLGLYCOHYDROLASE"/>
    <property type="match status" value="1"/>
</dbReference>
<keyword evidence="5" id="KW-0460">Magnesium</keyword>
<feature type="compositionally biased region" description="Basic and acidic residues" evidence="6">
    <location>
        <begin position="647"/>
        <end position="659"/>
    </location>
</feature>
<comment type="function">
    <text evidence="3">May act as a GTPase-activating protein for Rab family protein(s).</text>
</comment>
<evidence type="ECO:0000256" key="5">
    <source>
        <dbReference type="PIRSR" id="PIRSR605502-1"/>
    </source>
</evidence>
<evidence type="ECO:0000256" key="6">
    <source>
        <dbReference type="SAM" id="MobiDB-lite"/>
    </source>
</evidence>
<dbReference type="PANTHER" id="PTHR16222:SF23">
    <property type="entry name" value="INACTIVE ADP-RIBOSYLTRANSFERASE ARH2"/>
    <property type="match status" value="1"/>
</dbReference>
<dbReference type="Proteomes" id="UP001228049">
    <property type="component" value="Unassembled WGS sequence"/>
</dbReference>